<dbReference type="SUPFAM" id="SSF48452">
    <property type="entry name" value="TPR-like"/>
    <property type="match status" value="1"/>
</dbReference>
<keyword evidence="1" id="KW-0677">Repeat</keyword>
<dbReference type="PANTHER" id="PTHR11246">
    <property type="entry name" value="PRE-MRNA SPLICING FACTOR"/>
    <property type="match status" value="1"/>
</dbReference>
<evidence type="ECO:0000313" key="3">
    <source>
        <dbReference type="WBParaSite" id="MBELARI_LOCUS5989"/>
    </source>
</evidence>
<dbReference type="WBParaSite" id="MBELARI_LOCUS5989">
    <property type="protein sequence ID" value="MBELARI_LOCUS5989"/>
    <property type="gene ID" value="MBELARI_LOCUS5989"/>
</dbReference>
<protein>
    <submittedName>
        <fullName evidence="3">Uncharacterized protein</fullName>
    </submittedName>
</protein>
<dbReference type="PANTHER" id="PTHR11246:SF1">
    <property type="entry name" value="PRE-MRNA-PROCESSING FACTOR 6"/>
    <property type="match status" value="1"/>
</dbReference>
<dbReference type="GO" id="GO:0071013">
    <property type="term" value="C:catalytic step 2 spliceosome"/>
    <property type="evidence" value="ECO:0007669"/>
    <property type="project" value="TreeGrafter"/>
</dbReference>
<accession>A0AAF3FGL1</accession>
<dbReference type="Proteomes" id="UP000887575">
    <property type="component" value="Unassembled WGS sequence"/>
</dbReference>
<dbReference type="InterPro" id="IPR011990">
    <property type="entry name" value="TPR-like_helical_dom_sf"/>
</dbReference>
<dbReference type="GO" id="GO:0000244">
    <property type="term" value="P:spliceosomal tri-snRNP complex assembly"/>
    <property type="evidence" value="ECO:0007669"/>
    <property type="project" value="TreeGrafter"/>
</dbReference>
<dbReference type="AlphaFoldDB" id="A0AAF3FGL1"/>
<dbReference type="GO" id="GO:0046540">
    <property type="term" value="C:U4/U6 x U5 tri-snRNP complex"/>
    <property type="evidence" value="ECO:0007669"/>
    <property type="project" value="TreeGrafter"/>
</dbReference>
<organism evidence="2 3">
    <name type="scientific">Mesorhabditis belari</name>
    <dbReference type="NCBI Taxonomy" id="2138241"/>
    <lineage>
        <taxon>Eukaryota</taxon>
        <taxon>Metazoa</taxon>
        <taxon>Ecdysozoa</taxon>
        <taxon>Nematoda</taxon>
        <taxon>Chromadorea</taxon>
        <taxon>Rhabditida</taxon>
        <taxon>Rhabditina</taxon>
        <taxon>Rhabditomorpha</taxon>
        <taxon>Rhabditoidea</taxon>
        <taxon>Rhabditidae</taxon>
        <taxon>Mesorhabditinae</taxon>
        <taxon>Mesorhabditis</taxon>
    </lineage>
</organism>
<name>A0AAF3FGL1_9BILA</name>
<sequence>MERAREWFARAINIDLDNGDAFATWYKFELSHGTPEEQERVLKKCTDVEPRHGEKWAEMSKDVANWKKRPEEILKQLATQIVIPT</sequence>
<evidence type="ECO:0000256" key="1">
    <source>
        <dbReference type="ARBA" id="ARBA00022737"/>
    </source>
</evidence>
<keyword evidence="2" id="KW-1185">Reference proteome</keyword>
<dbReference type="Gene3D" id="1.25.40.10">
    <property type="entry name" value="Tetratricopeptide repeat domain"/>
    <property type="match status" value="1"/>
</dbReference>
<reference evidence="3" key="1">
    <citation type="submission" date="2024-02" db="UniProtKB">
        <authorList>
            <consortium name="WormBaseParasite"/>
        </authorList>
    </citation>
    <scope>IDENTIFICATION</scope>
</reference>
<evidence type="ECO:0000313" key="2">
    <source>
        <dbReference type="Proteomes" id="UP000887575"/>
    </source>
</evidence>
<dbReference type="InterPro" id="IPR045075">
    <property type="entry name" value="Syf1-like"/>
</dbReference>
<proteinExistence type="predicted"/>